<protein>
    <recommendedName>
        <fullName evidence="3">Cyclophilin TM1367-like domain-containing protein</fullName>
    </recommendedName>
</protein>
<evidence type="ECO:0008006" key="3">
    <source>
        <dbReference type="Google" id="ProtNLM"/>
    </source>
</evidence>
<name>A0ABY6HX11_9ARCH</name>
<gene>
    <name evidence="1" type="ORF">NEF87_004245</name>
</gene>
<accession>A0ABY6HX11</accession>
<dbReference type="InterPro" id="IPR029000">
    <property type="entry name" value="Cyclophilin-like_dom_sf"/>
</dbReference>
<keyword evidence="2" id="KW-1185">Reference proteome</keyword>
<organism evidence="1 2">
    <name type="scientific">Candidatus Lokiarchaeum ossiferum</name>
    <dbReference type="NCBI Taxonomy" id="2951803"/>
    <lineage>
        <taxon>Archaea</taxon>
        <taxon>Promethearchaeati</taxon>
        <taxon>Promethearchaeota</taxon>
        <taxon>Promethearchaeia</taxon>
        <taxon>Promethearchaeales</taxon>
        <taxon>Promethearchaeaceae</taxon>
        <taxon>Candidatus Lokiarchaeum</taxon>
    </lineage>
</organism>
<evidence type="ECO:0000313" key="1">
    <source>
        <dbReference type="EMBL" id="UYP47960.1"/>
    </source>
</evidence>
<proteinExistence type="predicted"/>
<dbReference type="Gene3D" id="2.40.100.20">
    <property type="match status" value="1"/>
</dbReference>
<reference evidence="1" key="1">
    <citation type="submission" date="2022-09" db="EMBL/GenBank/DDBJ databases">
        <title>Actin cytoskeleton and complex cell architecture in an #Asgard archaeon.</title>
        <authorList>
            <person name="Ponce Toledo R.I."/>
            <person name="Schleper C."/>
            <person name="Rodrigues Oliveira T."/>
            <person name="Wollweber F."/>
            <person name="Xu J."/>
            <person name="Rittmann S."/>
            <person name="Klingl A."/>
            <person name="Pilhofer M."/>
        </authorList>
    </citation>
    <scope>NUCLEOTIDE SEQUENCE</scope>
    <source>
        <strain evidence="1">B-35</strain>
    </source>
</reference>
<dbReference type="EMBL" id="CP104013">
    <property type="protein sequence ID" value="UYP47960.1"/>
    <property type="molecule type" value="Genomic_DNA"/>
</dbReference>
<evidence type="ECO:0000313" key="2">
    <source>
        <dbReference type="Proteomes" id="UP001208689"/>
    </source>
</evidence>
<sequence>MSSQSKFEIIFTFVGTDSVVIGEIIRFQAPQTFEALQDKTREKGFYTVRSRANIGRVKSYWMVLVDLQRGGEKNEYKESQIGDIVYCPRQDAIYLIYDTPTLTLPVYYLGKIKSGIESLPNMRNGTMVKITFKEI</sequence>
<dbReference type="Proteomes" id="UP001208689">
    <property type="component" value="Chromosome"/>
</dbReference>
<dbReference type="SUPFAM" id="SSF50891">
    <property type="entry name" value="Cyclophilin-like"/>
    <property type="match status" value="1"/>
</dbReference>